<dbReference type="AlphaFoldDB" id="A0A2M9ZXA6"/>
<comment type="caution">
    <text evidence="1">The sequence shown here is derived from an EMBL/GenBank/DDBJ whole genome shotgun (WGS) entry which is preliminary data.</text>
</comment>
<dbReference type="EMBL" id="NPEA01000007">
    <property type="protein sequence ID" value="PJZ76583.1"/>
    <property type="molecule type" value="Genomic_DNA"/>
</dbReference>
<evidence type="ECO:0000313" key="1">
    <source>
        <dbReference type="EMBL" id="PJZ76583.1"/>
    </source>
</evidence>
<proteinExistence type="predicted"/>
<sequence length="266" mass="31755">MYKYYNPKSYNLEALSEGYFYLSAPEDFNDPFDSRTLIYYQGTIDEWTKLFMTKGLSKADASMRARSIGNRIIYPDPEKKREFERLNHAIVCFASSELNPLMWSHYADSHKGFCIKFRTFEGIQHEGLETRRINIIKDQLLFKEEYKDLFLIMKVKYSHQMPEEFNGFSDDLTGLNAFFITKSKEWEYEQEFRAIFKIDNIKNESRKIFYEKDSVESIYLGNKISLQDREKITRILKDHYIDKGFRPSVYQCELSKKSYSLEIRPT</sequence>
<dbReference type="InterPro" id="IPR021352">
    <property type="entry name" value="DUF2971"/>
</dbReference>
<evidence type="ECO:0008006" key="3">
    <source>
        <dbReference type="Google" id="ProtNLM"/>
    </source>
</evidence>
<evidence type="ECO:0000313" key="2">
    <source>
        <dbReference type="Proteomes" id="UP000231843"/>
    </source>
</evidence>
<name>A0A2M9ZXA6_9LEPT</name>
<organism evidence="1 2">
    <name type="scientific">Leptospira neocaledonica</name>
    <dbReference type="NCBI Taxonomy" id="2023192"/>
    <lineage>
        <taxon>Bacteria</taxon>
        <taxon>Pseudomonadati</taxon>
        <taxon>Spirochaetota</taxon>
        <taxon>Spirochaetia</taxon>
        <taxon>Leptospirales</taxon>
        <taxon>Leptospiraceae</taxon>
        <taxon>Leptospira</taxon>
    </lineage>
</organism>
<reference evidence="1 2" key="1">
    <citation type="submission" date="2017-07" db="EMBL/GenBank/DDBJ databases">
        <title>Leptospira spp. isolated from tropical soils.</title>
        <authorList>
            <person name="Thibeaux R."/>
            <person name="Iraola G."/>
            <person name="Ferres I."/>
            <person name="Bierque E."/>
            <person name="Girault D."/>
            <person name="Soupe-Gilbert M.-E."/>
            <person name="Picardeau M."/>
            <person name="Goarant C."/>
        </authorList>
    </citation>
    <scope>NUCLEOTIDE SEQUENCE [LARGE SCALE GENOMIC DNA]</scope>
    <source>
        <strain evidence="1 2">ES4-C-A1</strain>
    </source>
</reference>
<dbReference type="Proteomes" id="UP000231843">
    <property type="component" value="Unassembled WGS sequence"/>
</dbReference>
<dbReference type="Pfam" id="PF11185">
    <property type="entry name" value="DUF2971"/>
    <property type="match status" value="1"/>
</dbReference>
<keyword evidence="2" id="KW-1185">Reference proteome</keyword>
<dbReference type="RefSeq" id="WP_100769281.1">
    <property type="nucleotide sequence ID" value="NZ_NPEA01000007.1"/>
</dbReference>
<protein>
    <recommendedName>
        <fullName evidence="3">DUF2971 domain-containing protein</fullName>
    </recommendedName>
</protein>
<gene>
    <name evidence="1" type="ORF">CH365_14535</name>
</gene>
<accession>A0A2M9ZXA6</accession>